<protein>
    <submittedName>
        <fullName evidence="1">Uncharacterized protein</fullName>
    </submittedName>
</protein>
<name>A0A2T3JAD3_9GAMM</name>
<evidence type="ECO:0000313" key="1">
    <source>
        <dbReference type="EMBL" id="PSU45800.1"/>
    </source>
</evidence>
<dbReference type="RefSeq" id="WP_107244562.1">
    <property type="nucleotide sequence ID" value="NZ_PYMJ01000027.1"/>
</dbReference>
<comment type="caution">
    <text evidence="1">The sequence shown here is derived from an EMBL/GenBank/DDBJ whole genome shotgun (WGS) entry which is preliminary data.</text>
</comment>
<organism evidence="1 2">
    <name type="scientific">Photobacterium frigidiphilum</name>
    <dbReference type="NCBI Taxonomy" id="264736"/>
    <lineage>
        <taxon>Bacteria</taxon>
        <taxon>Pseudomonadati</taxon>
        <taxon>Pseudomonadota</taxon>
        <taxon>Gammaproteobacteria</taxon>
        <taxon>Vibrionales</taxon>
        <taxon>Vibrionaceae</taxon>
        <taxon>Photobacterium</taxon>
    </lineage>
</organism>
<gene>
    <name evidence="1" type="ORF">C9J12_21415</name>
</gene>
<sequence>MKNLAGHNISIFLFQFVLRKNAISFVLNESIAEDLYPEIEEQIQPLTQACSETLMRHRHLCHEEIIMDGNILVDNCFEVMLSAGLGKHFAEREKQNLFNDAHKIANLLMEVMDRRTKELEQGTYPGPQYVTPKIQRTQSTNKGLEALGRKRQQSPWDTNEIYDLSRLNPDDLPKDVLVRKGYDHRGHCLAFEHKRLGDLGRIILTYIGKDKTLVEAELSKDNPDTLDEKQKVLEEIVSTVEFNLRTIVKDI</sequence>
<dbReference type="Proteomes" id="UP000240987">
    <property type="component" value="Unassembled WGS sequence"/>
</dbReference>
<proteinExistence type="predicted"/>
<reference evidence="1 2" key="1">
    <citation type="submission" date="2018-01" db="EMBL/GenBank/DDBJ databases">
        <title>Whole genome sequencing of Histamine producing bacteria.</title>
        <authorList>
            <person name="Butler K."/>
        </authorList>
    </citation>
    <scope>NUCLEOTIDE SEQUENCE [LARGE SCALE GENOMIC DNA]</scope>
    <source>
        <strain evidence="1 2">JCM 12947</strain>
    </source>
</reference>
<accession>A0A2T3JAD3</accession>
<evidence type="ECO:0000313" key="2">
    <source>
        <dbReference type="Proteomes" id="UP000240987"/>
    </source>
</evidence>
<dbReference type="AlphaFoldDB" id="A0A2T3JAD3"/>
<dbReference type="OrthoDB" id="2893069at2"/>
<dbReference type="EMBL" id="PYMJ01000027">
    <property type="protein sequence ID" value="PSU45800.1"/>
    <property type="molecule type" value="Genomic_DNA"/>
</dbReference>
<keyword evidence="2" id="KW-1185">Reference proteome</keyword>